<organism evidence="4 5">
    <name type="scientific">Nocardioides donggukensis</name>
    <dbReference type="NCBI Taxonomy" id="2774019"/>
    <lineage>
        <taxon>Bacteria</taxon>
        <taxon>Bacillati</taxon>
        <taxon>Actinomycetota</taxon>
        <taxon>Actinomycetes</taxon>
        <taxon>Propionibacteriales</taxon>
        <taxon>Nocardioidaceae</taxon>
        <taxon>Nocardioides</taxon>
    </lineage>
</organism>
<evidence type="ECO:0000313" key="5">
    <source>
        <dbReference type="Proteomes" id="UP000616839"/>
    </source>
</evidence>
<evidence type="ECO:0000259" key="3">
    <source>
        <dbReference type="PROSITE" id="PS51462"/>
    </source>
</evidence>
<feature type="domain" description="Nudix hydrolase" evidence="3">
    <location>
        <begin position="52"/>
        <end position="191"/>
    </location>
</feature>
<accession>A0A927Q1A4</accession>
<dbReference type="InterPro" id="IPR000086">
    <property type="entry name" value="NUDIX_hydrolase_dom"/>
</dbReference>
<dbReference type="Pfam" id="PF00293">
    <property type="entry name" value="NUDIX"/>
    <property type="match status" value="1"/>
</dbReference>
<comment type="cofactor">
    <cofactor evidence="1">
        <name>Mg(2+)</name>
        <dbReference type="ChEBI" id="CHEBI:18420"/>
    </cofactor>
</comment>
<dbReference type="GO" id="GO:0019693">
    <property type="term" value="P:ribose phosphate metabolic process"/>
    <property type="evidence" value="ECO:0007669"/>
    <property type="project" value="TreeGrafter"/>
</dbReference>
<proteinExistence type="predicted"/>
<dbReference type="Gene3D" id="3.90.79.10">
    <property type="entry name" value="Nucleoside Triphosphate Pyrophosphohydrolase"/>
    <property type="match status" value="1"/>
</dbReference>
<keyword evidence="2 4" id="KW-0378">Hydrolase</keyword>
<evidence type="ECO:0000313" key="4">
    <source>
        <dbReference type="EMBL" id="MBD8869279.1"/>
    </source>
</evidence>
<dbReference type="RefSeq" id="WP_192141859.1">
    <property type="nucleotide sequence ID" value="NZ_JACYXZ010000002.1"/>
</dbReference>
<dbReference type="PANTHER" id="PTHR11839">
    <property type="entry name" value="UDP/ADP-SUGAR PYROPHOSPHATASE"/>
    <property type="match status" value="1"/>
</dbReference>
<dbReference type="EMBL" id="JACYXZ010000002">
    <property type="protein sequence ID" value="MBD8869279.1"/>
    <property type="molecule type" value="Genomic_DNA"/>
</dbReference>
<sequence>MSTDPLLADREESWPVSSSTVLHRDDWIVGLRSDQVAHPGDPDGPAFGRLVLEHPGAALVLALDDDDRVFCLSQYRHPAQRRFVELPAGVIDAEGEDPLDVARRELREEAELQASEWTHLLSVWASPGISAERQHVYLARGLSHADRGDFELHHEEADMETFWVPFADLRAAVLDGRCADAPVALAVLAHDARRRDAEGSGAPR</sequence>
<dbReference type="AlphaFoldDB" id="A0A927Q1A4"/>
<evidence type="ECO:0000256" key="1">
    <source>
        <dbReference type="ARBA" id="ARBA00001946"/>
    </source>
</evidence>
<dbReference type="SUPFAM" id="SSF55811">
    <property type="entry name" value="Nudix"/>
    <property type="match status" value="1"/>
</dbReference>
<dbReference type="Proteomes" id="UP000616839">
    <property type="component" value="Unassembled WGS sequence"/>
</dbReference>
<dbReference type="InterPro" id="IPR015797">
    <property type="entry name" value="NUDIX_hydrolase-like_dom_sf"/>
</dbReference>
<protein>
    <submittedName>
        <fullName evidence="4">NUDIX hydrolase</fullName>
    </submittedName>
</protein>
<dbReference type="PANTHER" id="PTHR11839:SF18">
    <property type="entry name" value="NUDIX HYDROLASE DOMAIN-CONTAINING PROTEIN"/>
    <property type="match status" value="1"/>
</dbReference>
<dbReference type="PROSITE" id="PS51462">
    <property type="entry name" value="NUDIX"/>
    <property type="match status" value="1"/>
</dbReference>
<dbReference type="GO" id="GO:0016787">
    <property type="term" value="F:hydrolase activity"/>
    <property type="evidence" value="ECO:0007669"/>
    <property type="project" value="UniProtKB-KW"/>
</dbReference>
<dbReference type="GO" id="GO:0006753">
    <property type="term" value="P:nucleoside phosphate metabolic process"/>
    <property type="evidence" value="ECO:0007669"/>
    <property type="project" value="TreeGrafter"/>
</dbReference>
<dbReference type="GO" id="GO:0005829">
    <property type="term" value="C:cytosol"/>
    <property type="evidence" value="ECO:0007669"/>
    <property type="project" value="TreeGrafter"/>
</dbReference>
<comment type="caution">
    <text evidence="4">The sequence shown here is derived from an EMBL/GenBank/DDBJ whole genome shotgun (WGS) entry which is preliminary data.</text>
</comment>
<gene>
    <name evidence="4" type="ORF">IE331_06550</name>
</gene>
<evidence type="ECO:0000256" key="2">
    <source>
        <dbReference type="ARBA" id="ARBA00022801"/>
    </source>
</evidence>
<reference evidence="4" key="1">
    <citation type="submission" date="2020-09" db="EMBL/GenBank/DDBJ databases">
        <title>Nocardioides sp. strain MJB4 16S ribosomal RNA gene Genome sequencing and assembly.</title>
        <authorList>
            <person name="Kim I."/>
        </authorList>
    </citation>
    <scope>NUCLEOTIDE SEQUENCE</scope>
    <source>
        <strain evidence="4">MJB4</strain>
    </source>
</reference>
<keyword evidence="5" id="KW-1185">Reference proteome</keyword>
<name>A0A927Q1A4_9ACTN</name>